<dbReference type="SUPFAM" id="SSF51569">
    <property type="entry name" value="Aldolase"/>
    <property type="match status" value="1"/>
</dbReference>
<evidence type="ECO:0000259" key="1">
    <source>
        <dbReference type="PROSITE" id="PS50844"/>
    </source>
</evidence>
<dbReference type="PATRIC" id="fig|1618673.3.peg.229"/>
<dbReference type="InterPro" id="IPR013785">
    <property type="entry name" value="Aldolase_TIM"/>
</dbReference>
<dbReference type="SUPFAM" id="SSF51269">
    <property type="entry name" value="AFP III-like domain"/>
    <property type="match status" value="1"/>
</dbReference>
<dbReference type="GO" id="GO:0047444">
    <property type="term" value="F:N-acylneuraminate-9-phosphate synthase activity"/>
    <property type="evidence" value="ECO:0007669"/>
    <property type="project" value="TreeGrafter"/>
</dbReference>
<dbReference type="CDD" id="cd11615">
    <property type="entry name" value="SAF_NeuB_like"/>
    <property type="match status" value="1"/>
</dbReference>
<proteinExistence type="predicted"/>
<feature type="domain" description="AFP-like" evidence="1">
    <location>
        <begin position="743"/>
        <end position="798"/>
    </location>
</feature>
<dbReference type="InterPro" id="IPR057736">
    <property type="entry name" value="SAF_PseI/NeuA/NeuB"/>
</dbReference>
<dbReference type="AlphaFoldDB" id="A0A0G1WFW5"/>
<dbReference type="GO" id="GO:0016491">
    <property type="term" value="F:oxidoreductase activity"/>
    <property type="evidence" value="ECO:0007669"/>
    <property type="project" value="InterPro"/>
</dbReference>
<evidence type="ECO:0000313" key="3">
    <source>
        <dbReference type="Proteomes" id="UP000034120"/>
    </source>
</evidence>
<dbReference type="InterPro" id="IPR036732">
    <property type="entry name" value="AFP_Neu5c_C_sf"/>
</dbReference>
<reference evidence="2 3" key="1">
    <citation type="journal article" date="2015" name="Nature">
        <title>rRNA introns, odd ribosomes, and small enigmatic genomes across a large radiation of phyla.</title>
        <authorList>
            <person name="Brown C.T."/>
            <person name="Hug L.A."/>
            <person name="Thomas B.C."/>
            <person name="Sharon I."/>
            <person name="Castelle C.J."/>
            <person name="Singh A."/>
            <person name="Wilkins M.J."/>
            <person name="Williams K.H."/>
            <person name="Banfield J.F."/>
        </authorList>
    </citation>
    <scope>NUCLEOTIDE SEQUENCE [LARGE SCALE GENOMIC DNA]</scope>
</reference>
<dbReference type="InterPro" id="IPR002937">
    <property type="entry name" value="Amino_oxidase"/>
</dbReference>
<organism evidence="2 3">
    <name type="scientific">Candidatus Kaiserbacteria bacterium GW2011_GWB1_50_17</name>
    <dbReference type="NCBI Taxonomy" id="1618673"/>
    <lineage>
        <taxon>Bacteria</taxon>
        <taxon>Candidatus Kaiseribacteriota</taxon>
    </lineage>
</organism>
<dbReference type="Proteomes" id="UP000034120">
    <property type="component" value="Unassembled WGS sequence"/>
</dbReference>
<dbReference type="PANTHER" id="PTHR42966">
    <property type="entry name" value="N-ACETYLNEURAMINATE SYNTHASE"/>
    <property type="match status" value="1"/>
</dbReference>
<accession>A0A0G1WFW5</accession>
<dbReference type="PANTHER" id="PTHR42966:SF1">
    <property type="entry name" value="SIALIC ACID SYNTHASE"/>
    <property type="match status" value="1"/>
</dbReference>
<dbReference type="InterPro" id="IPR036188">
    <property type="entry name" value="FAD/NAD-bd_sf"/>
</dbReference>
<name>A0A0G1WFW5_9BACT</name>
<sequence>MTKNRRQVYVLGAGMSGLATALRLAELGVDTILIEKERKVGGLAGSFAWRGFKNLDYGPHIYHTPDKELERIWEKEYGDLFHKNEFWGKNVKGEKFDQYFDYPLSFESLKKFPTDMRKKIMHELSHLDETKLAKARSYAEYVRELVGPTLMEYFFIRYPQKLWGVSIDKMTANWAPKRVKFRTKDEHFHAGQWSAVGKYGSGAVMERMAQMYKKAGGKLLLGATVTGIEHSNGLIKKIVLGKRKVVVSRNDMVVSTIPIPTFAAYLGIKNKLRYRGAKLVFVALKKKTAIPDKFNFLYYDAPDILFHRVSEQKKFCAFGFPKDRTVLSCEIAYTKGDTLDKTDEKRISARVVKDLVTVGLARKEEIEDTMVISLPYVYPLLLRGSEQELVDVKSRLGAYKQLYLLGTSGDFRYDDLQVLYLRGTDLAERLARGESEEERELVKDNTSFEFNQSVALGRCIVSSDSPAFIIAEAGLNHNGSLKLAIELIDAAKNAGCSAVKFQTYSAGGRVSRAVKGNRYAEELIDLEESTFNMLKRLELSKKQHEKLFAHAKKQGIEIFSTPFDLKSVDMLENLGVSFYKISSMDLVNLPLIKKVAETGKPLIISTGMSTLGQIEDAVGVVRDAGNPNLILLHCISSYPAAAQDMNLAVMDTLKKAFGVPVGLSDHSIGITVASVALALGASVIERHFTLDRFMEGPDHILSSDPDEMKELVRVSHLVPLIKGSPEKVILGSERETINRFKKCLYAAVDIPVGKKITERMIAVKGPGGGILPKYMDVVVGKKTNSDIKKDHPIEWSHI</sequence>
<dbReference type="Gene3D" id="3.50.50.60">
    <property type="entry name" value="FAD/NAD(P)-binding domain"/>
    <property type="match status" value="1"/>
</dbReference>
<dbReference type="SUPFAM" id="SSF51971">
    <property type="entry name" value="Nucleotide-binding domain"/>
    <property type="match status" value="1"/>
</dbReference>
<dbReference type="PROSITE" id="PS50844">
    <property type="entry name" value="AFP_LIKE"/>
    <property type="match status" value="1"/>
</dbReference>
<dbReference type="Gene3D" id="3.20.20.70">
    <property type="entry name" value="Aldolase class I"/>
    <property type="match status" value="1"/>
</dbReference>
<dbReference type="SMART" id="SM00858">
    <property type="entry name" value="SAF"/>
    <property type="match status" value="1"/>
</dbReference>
<comment type="caution">
    <text evidence="2">The sequence shown here is derived from an EMBL/GenBank/DDBJ whole genome shotgun (WGS) entry which is preliminary data.</text>
</comment>
<dbReference type="InterPro" id="IPR013132">
    <property type="entry name" value="PseI/NeuA/B-like_N"/>
</dbReference>
<dbReference type="InterPro" id="IPR051690">
    <property type="entry name" value="PseI-like"/>
</dbReference>
<dbReference type="Pfam" id="PF08666">
    <property type="entry name" value="SAF"/>
    <property type="match status" value="1"/>
</dbReference>
<dbReference type="Pfam" id="PF03102">
    <property type="entry name" value="NeuB"/>
    <property type="match status" value="1"/>
</dbReference>
<dbReference type="InterPro" id="IPR006190">
    <property type="entry name" value="SAF_AFP_Neu5Ac"/>
</dbReference>
<dbReference type="Gene3D" id="3.90.1210.10">
    <property type="entry name" value="Antifreeze-like/N-acetylneuraminic acid synthase C-terminal domain"/>
    <property type="match status" value="1"/>
</dbReference>
<dbReference type="PRINTS" id="PR00411">
    <property type="entry name" value="PNDRDTASEI"/>
</dbReference>
<gene>
    <name evidence="2" type="ORF">UY57_C0014G0006</name>
</gene>
<evidence type="ECO:0000313" key="2">
    <source>
        <dbReference type="EMBL" id="KKW17641.1"/>
    </source>
</evidence>
<protein>
    <submittedName>
        <fullName evidence="2">N-acetylneuraminate synthase</fullName>
    </submittedName>
</protein>
<dbReference type="Pfam" id="PF01593">
    <property type="entry name" value="Amino_oxidase"/>
    <property type="match status" value="1"/>
</dbReference>
<dbReference type="InterPro" id="IPR013974">
    <property type="entry name" value="SAF"/>
</dbReference>
<dbReference type="EMBL" id="LCQM01000014">
    <property type="protein sequence ID" value="KKW17641.1"/>
    <property type="molecule type" value="Genomic_DNA"/>
</dbReference>
<dbReference type="GO" id="GO:0016051">
    <property type="term" value="P:carbohydrate biosynthetic process"/>
    <property type="evidence" value="ECO:0007669"/>
    <property type="project" value="InterPro"/>
</dbReference>